<evidence type="ECO:0000313" key="1">
    <source>
        <dbReference type="EMBL" id="CAE0812163.1"/>
    </source>
</evidence>
<reference evidence="1" key="1">
    <citation type="submission" date="2021-01" db="EMBL/GenBank/DDBJ databases">
        <authorList>
            <person name="Corre E."/>
            <person name="Pelletier E."/>
            <person name="Niang G."/>
            <person name="Scheremetjew M."/>
            <person name="Finn R."/>
            <person name="Kale V."/>
            <person name="Holt S."/>
            <person name="Cochrane G."/>
            <person name="Meng A."/>
            <person name="Brown T."/>
            <person name="Cohen L."/>
        </authorList>
    </citation>
    <scope>NUCLEOTIDE SEQUENCE</scope>
    <source>
        <strain evidence="1">CCMP1594</strain>
    </source>
</reference>
<organism evidence="1">
    <name type="scientific">Eutreptiella gymnastica</name>
    <dbReference type="NCBI Taxonomy" id="73025"/>
    <lineage>
        <taxon>Eukaryota</taxon>
        <taxon>Discoba</taxon>
        <taxon>Euglenozoa</taxon>
        <taxon>Euglenida</taxon>
        <taxon>Spirocuta</taxon>
        <taxon>Euglenophyceae</taxon>
        <taxon>Eutreptiales</taxon>
        <taxon>Eutreptiaceae</taxon>
        <taxon>Eutreptiella</taxon>
    </lineage>
</organism>
<protein>
    <submittedName>
        <fullName evidence="1">Uncharacterized protein</fullName>
    </submittedName>
</protein>
<sequence length="176" mass="18490">MTQMAAVGEAARRRLGVVGQRNGGHCAVGSQCQPNRIEAVWKQCTALTSVQCPKCTLGGEGVCHGGKAALGDVVEGNETTACLMGPNARVPEAETFHVVEGVEAKNNMPPKSERRARGRPPPKKTCAFMASVLTLTAENGAVRPILICLMNGHAGFGAKPTFDTIHCITTAMQSHP</sequence>
<dbReference type="EMBL" id="HBJA01066094">
    <property type="protein sequence ID" value="CAE0812163.1"/>
    <property type="molecule type" value="Transcribed_RNA"/>
</dbReference>
<proteinExistence type="predicted"/>
<name>A0A7S4D0G2_9EUGL</name>
<gene>
    <name evidence="1" type="ORF">EGYM00163_LOCUS23313</name>
</gene>
<dbReference type="AlphaFoldDB" id="A0A7S4D0G2"/>
<accession>A0A7S4D0G2</accession>